<comment type="caution">
    <text evidence="3">The sequence shown here is derived from an EMBL/GenBank/DDBJ whole genome shotgun (WGS) entry which is preliminary data.</text>
</comment>
<keyword evidence="1" id="KW-0472">Membrane</keyword>
<keyword evidence="1" id="KW-0812">Transmembrane</keyword>
<dbReference type="GO" id="GO:0008654">
    <property type="term" value="P:phospholipid biosynthetic process"/>
    <property type="evidence" value="ECO:0007669"/>
    <property type="project" value="TreeGrafter"/>
</dbReference>
<dbReference type="AlphaFoldDB" id="A0A3D9HFT5"/>
<gene>
    <name evidence="3" type="ORF">DFQ02_104176</name>
</gene>
<reference evidence="3 4" key="1">
    <citation type="submission" date="2018-07" db="EMBL/GenBank/DDBJ databases">
        <title>Genomic Encyclopedia of Type Strains, Phase III (KMG-III): the genomes of soil and plant-associated and newly described type strains.</title>
        <authorList>
            <person name="Whitman W."/>
        </authorList>
    </citation>
    <scope>NUCLEOTIDE SEQUENCE [LARGE SCALE GENOMIC DNA]</scope>
    <source>
        <strain evidence="3 4">CECT 8487</strain>
    </source>
</reference>
<feature type="domain" description="Phospholipid/glycerol acyltransferase" evidence="2">
    <location>
        <begin position="38"/>
        <end position="165"/>
    </location>
</feature>
<dbReference type="EMBL" id="QRDX01000004">
    <property type="protein sequence ID" value="RED48330.1"/>
    <property type="molecule type" value="Genomic_DNA"/>
</dbReference>
<keyword evidence="3" id="KW-0808">Transferase</keyword>
<dbReference type="GO" id="GO:0004366">
    <property type="term" value="F:glycerol-3-phosphate O-acyltransferase activity"/>
    <property type="evidence" value="ECO:0007669"/>
    <property type="project" value="TreeGrafter"/>
</dbReference>
<feature type="transmembrane region" description="Helical" evidence="1">
    <location>
        <begin position="264"/>
        <end position="284"/>
    </location>
</feature>
<evidence type="ECO:0000256" key="1">
    <source>
        <dbReference type="SAM" id="Phobius"/>
    </source>
</evidence>
<dbReference type="SMART" id="SM00563">
    <property type="entry name" value="PlsC"/>
    <property type="match status" value="1"/>
</dbReference>
<dbReference type="GO" id="GO:0016287">
    <property type="term" value="F:glycerone-phosphate O-acyltransferase activity"/>
    <property type="evidence" value="ECO:0007669"/>
    <property type="project" value="TreeGrafter"/>
</dbReference>
<keyword evidence="3" id="KW-0012">Acyltransferase</keyword>
<dbReference type="CDD" id="cd07992">
    <property type="entry name" value="LPLAT_AAK14816-like"/>
    <property type="match status" value="1"/>
</dbReference>
<organism evidence="3 4">
    <name type="scientific">Seonamhaeicola aphaedonensis</name>
    <dbReference type="NCBI Taxonomy" id="1461338"/>
    <lineage>
        <taxon>Bacteria</taxon>
        <taxon>Pseudomonadati</taxon>
        <taxon>Bacteroidota</taxon>
        <taxon>Flavobacteriia</taxon>
        <taxon>Flavobacteriales</taxon>
        <taxon>Flavobacteriaceae</taxon>
    </lineage>
</organism>
<dbReference type="Proteomes" id="UP000256629">
    <property type="component" value="Unassembled WGS sequence"/>
</dbReference>
<proteinExistence type="predicted"/>
<evidence type="ECO:0000313" key="3">
    <source>
        <dbReference type="EMBL" id="RED48330.1"/>
    </source>
</evidence>
<dbReference type="InterPro" id="IPR002123">
    <property type="entry name" value="Plipid/glycerol_acylTrfase"/>
</dbReference>
<dbReference type="Pfam" id="PF01553">
    <property type="entry name" value="Acyltransferase"/>
    <property type="match status" value="1"/>
</dbReference>
<dbReference type="PANTHER" id="PTHR31605:SF0">
    <property type="entry name" value="GLYCEROL-3-PHOSPHATE O-ACYLTRANSFERASE 1"/>
    <property type="match status" value="1"/>
</dbReference>
<dbReference type="RefSeq" id="WP_245940233.1">
    <property type="nucleotide sequence ID" value="NZ_QRDX01000004.1"/>
</dbReference>
<evidence type="ECO:0000259" key="2">
    <source>
        <dbReference type="SMART" id="SM00563"/>
    </source>
</evidence>
<dbReference type="PANTHER" id="PTHR31605">
    <property type="entry name" value="GLYCEROL-3-PHOSPHATE O-ACYLTRANSFERASE 1"/>
    <property type="match status" value="1"/>
</dbReference>
<dbReference type="InterPro" id="IPR052744">
    <property type="entry name" value="GPAT/DAPAT"/>
</dbReference>
<protein>
    <submittedName>
        <fullName evidence="3">1-acyl-sn-glycerol-3-phosphate acyltransferase</fullName>
    </submittedName>
</protein>
<sequence>MKKLWLHSVCAYLKLGMFFYFKKIRIHNIENIPTDKPVLLLGNHQNALLDALLIAVYGNQFSYFLTRAAVFKKTLVSKLLKSLQMLPVYRIRDGWNNLNNNNAIFATCTELLNQGESIVIFPEGNHNLERRIRPLSKGFTRIVFDTLQKYPSLDLQLVPVGLNYKDALSFPDSASMFFGKPIAAKAFITENKTKAVSNLKNKIQWELMQLTTHIPEDDYKSSLKRLQELQVDFLKPQEVNACLKSGFKKVKAERKSNTRIINKLFKLLLKINLILPFAIWKLAIEPIIEELEFKSTFRFTVALTLVPAWIMFITFILLIYFGWFIALSYFALSLLIGLLAIKL</sequence>
<feature type="transmembrane region" description="Helical" evidence="1">
    <location>
        <begin position="323"/>
        <end position="341"/>
    </location>
</feature>
<keyword evidence="4" id="KW-1185">Reference proteome</keyword>
<evidence type="ECO:0000313" key="4">
    <source>
        <dbReference type="Proteomes" id="UP000256629"/>
    </source>
</evidence>
<keyword evidence="1" id="KW-1133">Transmembrane helix</keyword>
<feature type="transmembrane region" description="Helical" evidence="1">
    <location>
        <begin position="296"/>
        <end position="317"/>
    </location>
</feature>
<dbReference type="SUPFAM" id="SSF69593">
    <property type="entry name" value="Glycerol-3-phosphate (1)-acyltransferase"/>
    <property type="match status" value="1"/>
</dbReference>
<name>A0A3D9HFT5_9FLAO</name>
<accession>A0A3D9HFT5</accession>